<keyword evidence="2" id="KW-1185">Reference proteome</keyword>
<dbReference type="Proteomes" id="UP000190814">
    <property type="component" value="Unassembled WGS sequence"/>
</dbReference>
<reference evidence="1 2" key="1">
    <citation type="submission" date="2017-02" db="EMBL/GenBank/DDBJ databases">
        <authorList>
            <person name="Peterson S.W."/>
        </authorList>
    </citation>
    <scope>NUCLEOTIDE SEQUENCE [LARGE SCALE GENOMIC DNA]</scope>
    <source>
        <strain evidence="1 2">ATCC 35992</strain>
    </source>
</reference>
<name>A0A1T4VNL8_9FIRM</name>
<evidence type="ECO:0000313" key="1">
    <source>
        <dbReference type="EMBL" id="SKA66560.1"/>
    </source>
</evidence>
<accession>A0A1T4VNL8</accession>
<dbReference type="RefSeq" id="WP_078766207.1">
    <property type="nucleotide sequence ID" value="NZ_FUXZ01000007.1"/>
</dbReference>
<evidence type="ECO:0008006" key="3">
    <source>
        <dbReference type="Google" id="ProtNLM"/>
    </source>
</evidence>
<proteinExistence type="predicted"/>
<sequence>MKEELQKRVDLFIENKDKIKAEFPKEAETLSILCAALIGLRNREADPKKMRKSLEIVRENTGVFSSFRGSLRMPIITKMSLTGDSKDFLYVVQKNYNALSGHKWMGNIYQILASMIMYEYVERKEVNAMVSSTKAIYAKMKKTHPFYTSQEDCTFAALLAMTDRNEDEMLADIEKMYKILKERFKYNRNATLALAHVLYLNNDDIDTKCKKVIDIYDALKDKGVKFTTTYEFVTLGVITNLDVDIETIASDIYEVNLFLKKDKAFGMLGVGRSERHMYACMVAVSLHLENIEGLMDSALNDNVDGDIDDEYEDESTDLIDYNLSIRMAEEMALLLMMTGDSESALK</sequence>
<dbReference type="InterPro" id="IPR025062">
    <property type="entry name" value="DUF4003"/>
</dbReference>
<dbReference type="OrthoDB" id="1778393at2"/>
<organism evidence="1 2">
    <name type="scientific">Eubacterium uniforme</name>
    <dbReference type="NCBI Taxonomy" id="39495"/>
    <lineage>
        <taxon>Bacteria</taxon>
        <taxon>Bacillati</taxon>
        <taxon>Bacillota</taxon>
        <taxon>Clostridia</taxon>
        <taxon>Eubacteriales</taxon>
        <taxon>Eubacteriaceae</taxon>
        <taxon>Eubacterium</taxon>
    </lineage>
</organism>
<gene>
    <name evidence="1" type="ORF">SAMN02745111_01338</name>
</gene>
<dbReference type="EMBL" id="FUXZ01000007">
    <property type="protein sequence ID" value="SKA66560.1"/>
    <property type="molecule type" value="Genomic_DNA"/>
</dbReference>
<dbReference type="AlphaFoldDB" id="A0A1T4VNL8"/>
<dbReference type="Pfam" id="PF13170">
    <property type="entry name" value="DUF4003"/>
    <property type="match status" value="1"/>
</dbReference>
<protein>
    <recommendedName>
        <fullName evidence="3">DUF4003 domain-containing protein</fullName>
    </recommendedName>
</protein>
<evidence type="ECO:0000313" key="2">
    <source>
        <dbReference type="Proteomes" id="UP000190814"/>
    </source>
</evidence>
<dbReference type="STRING" id="39495.SAMN02745111_01338"/>